<evidence type="ECO:0000259" key="15">
    <source>
        <dbReference type="Pfam" id="PF00593"/>
    </source>
</evidence>
<keyword evidence="4" id="KW-0410">Iron transport</keyword>
<keyword evidence="5 11" id="KW-0812">Transmembrane</keyword>
<feature type="chain" id="PRO_5023877434" evidence="14">
    <location>
        <begin position="38"/>
        <end position="770"/>
    </location>
</feature>
<keyword evidence="2 11" id="KW-0813">Transport</keyword>
<evidence type="ECO:0000313" key="17">
    <source>
        <dbReference type="EMBL" id="KAA9021470.1"/>
    </source>
</evidence>
<sequence length="770" mass="84822">MIPGHDAGRRIARHSGLITTSTAALAFAFLFAGTALAQPVASTPAVAEDNAPEQGLGEITVTASKRSENIQKTPIAVTAVGADGINQLKISDFRDLAGRVPSLLAPRRSTAYTTQTYSIRGIGEIDTYPEPTVAVYVDDVYLARTVGSLYDTPDLERVEVLRGPQGTLYGRNSSAGAIRFITKDPTADREIFVGATYGSFDNLDLRLRVNGAILPDNKLNGAFSIIRRKRDGWQYSVPLNEDVNDIDLLVLRGKLKSELTDRLTLTLSADGMFDRSTQSYYTPVNQPNGVPSGKKADPDLTWADTPPYNSTESFGASLTAAYELDNHLTLKSVTAWRGLEGPIYYDNDGVTAIKGDSYAGFSQRQLTQEFNLNGEYDRFNFVAGLYFFYEKFFNNRLNQATASRTDDIGSVSRIRNTLRTWSYAAFGQLNYKVTDALTATVGARYTVDRRKYVSFVGNSVGVPLHNPTEWNFDPDVYEAQYGPYQSTFTARPDPKNFSNFTPKLGLQYQWAPDIFQYASYSKGFKSGSFDLRSASLLGSTVPFEPQVITTYETGLKTRFLHDRVIANIAVYYNDISDFQVRATSPATPTQPAFNGVLNAGDGVSKGVELELSIAPIDGLRIDTSGSYTKTLYKSFTATLPANVPGRMTLLGLEFPLAPKWQSSVAINYTLPIDTPGKWRIGADAQYESRRFVDIYNTAQTKVRAQTFVNGTINYAGEDGSWNAGVAVKNIFDLRRGQAGGYSPNNAGSQVNYYRAYNEPRTVNIFINKTF</sequence>
<proteinExistence type="inferred from homology"/>
<evidence type="ECO:0000256" key="5">
    <source>
        <dbReference type="ARBA" id="ARBA00022692"/>
    </source>
</evidence>
<evidence type="ECO:0000256" key="9">
    <source>
        <dbReference type="ARBA" id="ARBA00023136"/>
    </source>
</evidence>
<comment type="caution">
    <text evidence="18">The sequence shown here is derived from an EMBL/GenBank/DDBJ whole genome shotgun (WGS) entry which is preliminary data.</text>
</comment>
<evidence type="ECO:0000256" key="12">
    <source>
        <dbReference type="RuleBase" id="RU003357"/>
    </source>
</evidence>
<evidence type="ECO:0000256" key="4">
    <source>
        <dbReference type="ARBA" id="ARBA00022496"/>
    </source>
</evidence>
<keyword evidence="18" id="KW-0675">Receptor</keyword>
<evidence type="ECO:0000256" key="3">
    <source>
        <dbReference type="ARBA" id="ARBA00022452"/>
    </source>
</evidence>
<evidence type="ECO:0000256" key="8">
    <source>
        <dbReference type="ARBA" id="ARBA00023077"/>
    </source>
</evidence>
<dbReference type="InterPro" id="IPR036942">
    <property type="entry name" value="Beta-barrel_TonB_sf"/>
</dbReference>
<dbReference type="Gene3D" id="2.40.170.20">
    <property type="entry name" value="TonB-dependent receptor, beta-barrel domain"/>
    <property type="match status" value="1"/>
</dbReference>
<feature type="domain" description="TonB-dependent receptor plug" evidence="16">
    <location>
        <begin position="70"/>
        <end position="177"/>
    </location>
</feature>
<dbReference type="Pfam" id="PF07715">
    <property type="entry name" value="Plug"/>
    <property type="match status" value="1"/>
</dbReference>
<evidence type="ECO:0000313" key="20">
    <source>
        <dbReference type="Proteomes" id="UP000326364"/>
    </source>
</evidence>
<evidence type="ECO:0000256" key="11">
    <source>
        <dbReference type="PROSITE-ProRule" id="PRU01360"/>
    </source>
</evidence>
<name>A0A5J5I931_9SPHN</name>
<gene>
    <name evidence="18" type="ORF">F4U95_01905</name>
    <name evidence="17" type="ORF">F4U96_01905</name>
</gene>
<comment type="similarity">
    <text evidence="11 12">Belongs to the TonB-dependent receptor family.</text>
</comment>
<evidence type="ECO:0000313" key="18">
    <source>
        <dbReference type="EMBL" id="KAA9033832.1"/>
    </source>
</evidence>
<reference evidence="19 20" key="1">
    <citation type="submission" date="2019-09" db="EMBL/GenBank/DDBJ databases">
        <authorList>
            <person name="Feng G."/>
        </authorList>
    </citation>
    <scope>NUCLEOTIDE SEQUENCE [LARGE SCALE GENOMIC DNA]</scope>
    <source>
        <strain evidence="18 19">KACC 19283</strain>
        <strain evidence="17 20">KACC 19284</strain>
    </source>
</reference>
<feature type="compositionally biased region" description="Polar residues" evidence="13">
    <location>
        <begin position="280"/>
        <end position="289"/>
    </location>
</feature>
<dbReference type="InterPro" id="IPR000531">
    <property type="entry name" value="Beta-barrel_TonB"/>
</dbReference>
<dbReference type="Proteomes" id="UP000325933">
    <property type="component" value="Unassembled WGS sequence"/>
</dbReference>
<evidence type="ECO:0000256" key="10">
    <source>
        <dbReference type="ARBA" id="ARBA00023237"/>
    </source>
</evidence>
<feature type="region of interest" description="Disordered" evidence="13">
    <location>
        <begin position="280"/>
        <end position="302"/>
    </location>
</feature>
<dbReference type="GO" id="GO:0009279">
    <property type="term" value="C:cell outer membrane"/>
    <property type="evidence" value="ECO:0007669"/>
    <property type="project" value="UniProtKB-SubCell"/>
</dbReference>
<dbReference type="InterPro" id="IPR039426">
    <property type="entry name" value="TonB-dep_rcpt-like"/>
</dbReference>
<feature type="domain" description="TonB-dependent receptor-like beta-barrel" evidence="15">
    <location>
        <begin position="271"/>
        <end position="730"/>
    </location>
</feature>
<dbReference type="Pfam" id="PF00593">
    <property type="entry name" value="TonB_dep_Rec_b-barrel"/>
    <property type="match status" value="1"/>
</dbReference>
<evidence type="ECO:0000256" key="2">
    <source>
        <dbReference type="ARBA" id="ARBA00022448"/>
    </source>
</evidence>
<dbReference type="EMBL" id="VYQB01000001">
    <property type="protein sequence ID" value="KAA9021470.1"/>
    <property type="molecule type" value="Genomic_DNA"/>
</dbReference>
<accession>A0A5J5I931</accession>
<evidence type="ECO:0000256" key="1">
    <source>
        <dbReference type="ARBA" id="ARBA00004571"/>
    </source>
</evidence>
<dbReference type="PANTHER" id="PTHR32552:SF81">
    <property type="entry name" value="TONB-DEPENDENT OUTER MEMBRANE RECEPTOR"/>
    <property type="match status" value="1"/>
</dbReference>
<keyword evidence="20" id="KW-1185">Reference proteome</keyword>
<dbReference type="PANTHER" id="PTHR32552">
    <property type="entry name" value="FERRICHROME IRON RECEPTOR-RELATED"/>
    <property type="match status" value="1"/>
</dbReference>
<evidence type="ECO:0000256" key="7">
    <source>
        <dbReference type="ARBA" id="ARBA00023065"/>
    </source>
</evidence>
<feature type="signal peptide" evidence="14">
    <location>
        <begin position="1"/>
        <end position="37"/>
    </location>
</feature>
<evidence type="ECO:0000259" key="16">
    <source>
        <dbReference type="Pfam" id="PF07715"/>
    </source>
</evidence>
<keyword evidence="3 11" id="KW-1134">Transmembrane beta strand</keyword>
<evidence type="ECO:0000313" key="19">
    <source>
        <dbReference type="Proteomes" id="UP000325933"/>
    </source>
</evidence>
<dbReference type="AlphaFoldDB" id="A0A5J5I931"/>
<evidence type="ECO:0000256" key="14">
    <source>
        <dbReference type="SAM" id="SignalP"/>
    </source>
</evidence>
<dbReference type="GO" id="GO:0006826">
    <property type="term" value="P:iron ion transport"/>
    <property type="evidence" value="ECO:0007669"/>
    <property type="project" value="UniProtKB-KW"/>
</dbReference>
<evidence type="ECO:0000256" key="6">
    <source>
        <dbReference type="ARBA" id="ARBA00023004"/>
    </source>
</evidence>
<comment type="subcellular location">
    <subcellularLocation>
        <location evidence="1 11">Cell outer membrane</location>
        <topology evidence="1 11">Multi-pass membrane protein</topology>
    </subcellularLocation>
</comment>
<keyword evidence="8 12" id="KW-0798">TonB box</keyword>
<keyword evidence="10 11" id="KW-0998">Cell outer membrane</keyword>
<keyword evidence="14" id="KW-0732">Signal</keyword>
<keyword evidence="7" id="KW-0406">Ion transport</keyword>
<dbReference type="EMBL" id="VYQA01000001">
    <property type="protein sequence ID" value="KAA9033832.1"/>
    <property type="molecule type" value="Genomic_DNA"/>
</dbReference>
<keyword evidence="6" id="KW-0408">Iron</keyword>
<dbReference type="RefSeq" id="WP_120253292.1">
    <property type="nucleotide sequence ID" value="NZ_VYPZ01000001.1"/>
</dbReference>
<dbReference type="PROSITE" id="PS52016">
    <property type="entry name" value="TONB_DEPENDENT_REC_3"/>
    <property type="match status" value="1"/>
</dbReference>
<organism evidence="18 19">
    <name type="scientific">Sphingobium limneticum</name>
    <dbReference type="NCBI Taxonomy" id="1007511"/>
    <lineage>
        <taxon>Bacteria</taxon>
        <taxon>Pseudomonadati</taxon>
        <taxon>Pseudomonadota</taxon>
        <taxon>Alphaproteobacteria</taxon>
        <taxon>Sphingomonadales</taxon>
        <taxon>Sphingomonadaceae</taxon>
        <taxon>Sphingobium</taxon>
    </lineage>
</organism>
<dbReference type="Proteomes" id="UP000326364">
    <property type="component" value="Unassembled WGS sequence"/>
</dbReference>
<dbReference type="CDD" id="cd01347">
    <property type="entry name" value="ligand_gated_channel"/>
    <property type="match status" value="1"/>
</dbReference>
<keyword evidence="9 11" id="KW-0472">Membrane</keyword>
<dbReference type="InterPro" id="IPR012910">
    <property type="entry name" value="Plug_dom"/>
</dbReference>
<dbReference type="SUPFAM" id="SSF56935">
    <property type="entry name" value="Porins"/>
    <property type="match status" value="1"/>
</dbReference>
<evidence type="ECO:0000256" key="13">
    <source>
        <dbReference type="SAM" id="MobiDB-lite"/>
    </source>
</evidence>
<protein>
    <submittedName>
        <fullName evidence="18">TonB-dependent receptor</fullName>
    </submittedName>
</protein>